<dbReference type="InterPro" id="IPR006440">
    <property type="entry name" value="Doc"/>
</dbReference>
<dbReference type="InterPro" id="IPR036597">
    <property type="entry name" value="Fido-like_dom_sf"/>
</dbReference>
<organism evidence="2 3">
    <name type="scientific">Mycoplasma capricolum subsp. capricolum 14232</name>
    <dbReference type="NCBI Taxonomy" id="1188238"/>
    <lineage>
        <taxon>Bacteria</taxon>
        <taxon>Bacillati</taxon>
        <taxon>Mycoplasmatota</taxon>
        <taxon>Mollicutes</taxon>
        <taxon>Mycoplasmataceae</taxon>
        <taxon>Mycoplasma</taxon>
    </lineage>
</organism>
<dbReference type="AlphaFoldDB" id="A0A084EJ50"/>
<comment type="caution">
    <text evidence="2">The sequence shown here is derived from an EMBL/GenBank/DDBJ whole genome shotgun (WGS) entry which is preliminary data.</text>
</comment>
<dbReference type="SUPFAM" id="SSF140931">
    <property type="entry name" value="Fic-like"/>
    <property type="match status" value="1"/>
</dbReference>
<reference evidence="2 3" key="1">
    <citation type="submission" date="2014-02" db="EMBL/GenBank/DDBJ databases">
        <title>Genome sequence of Mycoplasma capricolum subsp. capricolum strain 14232.</title>
        <authorList>
            <person name="Sirand-Pugnet P."/>
            <person name="Breton M."/>
            <person name="Dordet-Frisoni E."/>
            <person name="Baranowski E."/>
            <person name="Barre A."/>
            <person name="Couture C."/>
            <person name="Dupuy V."/>
            <person name="Gaurivaud P."/>
            <person name="Jacob D."/>
            <person name="Lemaitre C."/>
            <person name="Manso-Silvan L."/>
            <person name="Nikolski M."/>
            <person name="Nouvel L.-X."/>
            <person name="Poumarat F."/>
            <person name="Tardy F."/>
            <person name="Thebault P."/>
            <person name="Theil S."/>
            <person name="Citti C."/>
            <person name="Thiaucourt F."/>
            <person name="Blanchard A."/>
        </authorList>
    </citation>
    <scope>NUCLEOTIDE SEQUENCE [LARGE SCALE GENOMIC DNA]</scope>
    <source>
        <strain evidence="2 3">14232</strain>
    </source>
</reference>
<accession>A0A084EJ50</accession>
<dbReference type="Proteomes" id="UP000028533">
    <property type="component" value="Unassembled WGS sequence"/>
</dbReference>
<dbReference type="Pfam" id="PF02661">
    <property type="entry name" value="Fic"/>
    <property type="match status" value="1"/>
</dbReference>
<dbReference type="PROSITE" id="PS51459">
    <property type="entry name" value="FIDO"/>
    <property type="match status" value="1"/>
</dbReference>
<dbReference type="GO" id="GO:0016301">
    <property type="term" value="F:kinase activity"/>
    <property type="evidence" value="ECO:0007669"/>
    <property type="project" value="InterPro"/>
</dbReference>
<dbReference type="NCBIfam" id="TIGR01550">
    <property type="entry name" value="DOC_P1"/>
    <property type="match status" value="1"/>
</dbReference>
<feature type="domain" description="Fido" evidence="1">
    <location>
        <begin position="76"/>
        <end position="216"/>
    </location>
</feature>
<dbReference type="InterPro" id="IPR003812">
    <property type="entry name" value="Fido"/>
</dbReference>
<dbReference type="EMBL" id="JFDO01000027">
    <property type="protein sequence ID" value="KEZ17992.1"/>
    <property type="molecule type" value="Genomic_DNA"/>
</dbReference>
<dbReference type="Gene3D" id="1.20.120.1870">
    <property type="entry name" value="Fic/DOC protein, Fido domain"/>
    <property type="match status" value="1"/>
</dbReference>
<protein>
    <recommendedName>
        <fullName evidence="1">Fido domain-containing protein</fullName>
    </recommendedName>
</protein>
<evidence type="ECO:0000259" key="1">
    <source>
        <dbReference type="PROSITE" id="PS51459"/>
    </source>
</evidence>
<evidence type="ECO:0000313" key="2">
    <source>
        <dbReference type="EMBL" id="KEZ17992.1"/>
    </source>
</evidence>
<sequence length="233" mass="28409">MKKPINLSIYITLKTYNDIKNKVKKITEIPKQNIDYLPFSNKKRVYFNENDNSFYLYKKNKLNKWKINLKFIKIQFNQEFIEYMNLILDKAIFEAKTIFKKDKDDICFKEKQNGTLKSAIYSIINKFAYFEGELDIFDFVTEIFIRVLSGHYLIDGNKRTSLMILILLLKQFGYYFYWSNQNNIFFIQNYKKHIEKDLEIFTYELQEKNKVEYITLEIKKWIYSKTMIDLNFK</sequence>
<gene>
    <name evidence="2" type="ORF">MCAPa_7140</name>
</gene>
<dbReference type="InterPro" id="IPR053737">
    <property type="entry name" value="Type_II_TA_Toxin"/>
</dbReference>
<proteinExistence type="predicted"/>
<dbReference type="RefSeq" id="WP_014584586.1">
    <property type="nucleotide sequence ID" value="NZ_JFDO01000027.1"/>
</dbReference>
<name>A0A084EJ50_MYCCA</name>
<evidence type="ECO:0000313" key="3">
    <source>
        <dbReference type="Proteomes" id="UP000028533"/>
    </source>
</evidence>